<evidence type="ECO:0000256" key="9">
    <source>
        <dbReference type="PROSITE-ProRule" id="PRU00552"/>
    </source>
</evidence>
<keyword evidence="2" id="KW-0547">Nucleotide-binding</keyword>
<dbReference type="InterPro" id="IPR027417">
    <property type="entry name" value="P-loop_NTPase"/>
</dbReference>
<feature type="short sequence motif" description="Q motif" evidence="9">
    <location>
        <begin position="5"/>
        <end position="33"/>
    </location>
</feature>
<dbReference type="GO" id="GO:0016787">
    <property type="term" value="F:hydrolase activity"/>
    <property type="evidence" value="ECO:0007669"/>
    <property type="project" value="UniProtKB-KW"/>
</dbReference>
<reference evidence="14" key="1">
    <citation type="journal article" date="2012" name="PLoS Negl. Trop. Dis.">
        <title>A systematically improved high quality genome and transcriptome of the human blood fluke Schistosoma mansoni.</title>
        <authorList>
            <person name="Protasio A.V."/>
            <person name="Tsai I.J."/>
            <person name="Babbage A."/>
            <person name="Nichol S."/>
            <person name="Hunt M."/>
            <person name="Aslett M.A."/>
            <person name="De Silva N."/>
            <person name="Velarde G.S."/>
            <person name="Anderson T.J."/>
            <person name="Clark R.C."/>
            <person name="Davidson C."/>
            <person name="Dillon G.P."/>
            <person name="Holroyd N.E."/>
            <person name="LoVerde P.T."/>
            <person name="Lloyd C."/>
            <person name="McQuillan J."/>
            <person name="Oliveira G."/>
            <person name="Otto T.D."/>
            <person name="Parker-Manuel S.J."/>
            <person name="Quail M.A."/>
            <person name="Wilson R.A."/>
            <person name="Zerlotini A."/>
            <person name="Dunne D.W."/>
            <person name="Berriman M."/>
        </authorList>
    </citation>
    <scope>NUCLEOTIDE SEQUENCE [LARGE SCALE GENOMIC DNA]</scope>
    <source>
        <strain evidence="14">Puerto Rican</strain>
    </source>
</reference>
<dbReference type="InterPro" id="IPR014001">
    <property type="entry name" value="Helicase_ATP-bd"/>
</dbReference>
<protein>
    <recommendedName>
        <fullName evidence="1">RNA helicase</fullName>
        <ecNumber evidence="1">3.6.4.13</ecNumber>
    </recommendedName>
</protein>
<dbReference type="Proteomes" id="UP000008854">
    <property type="component" value="Unassembled WGS sequence"/>
</dbReference>
<dbReference type="PROSITE" id="PS51192">
    <property type="entry name" value="HELICASE_ATP_BIND_1"/>
    <property type="match status" value="1"/>
</dbReference>
<proteinExistence type="inferred from homology"/>
<feature type="domain" description="Helicase C-terminal" evidence="12">
    <location>
        <begin position="228"/>
        <end position="423"/>
    </location>
</feature>
<comment type="similarity">
    <text evidence="7">Belongs to the DEAD box helicase family. DDX56/DBP9 subfamily.</text>
</comment>
<evidence type="ECO:0000259" key="11">
    <source>
        <dbReference type="PROSITE" id="PS51192"/>
    </source>
</evidence>
<dbReference type="Pfam" id="PF00270">
    <property type="entry name" value="DEAD"/>
    <property type="match status" value="1"/>
</dbReference>
<dbReference type="GO" id="GO:0003724">
    <property type="term" value="F:RNA helicase activity"/>
    <property type="evidence" value="ECO:0007669"/>
    <property type="project" value="UniProtKB-EC"/>
</dbReference>
<dbReference type="SUPFAM" id="SSF52540">
    <property type="entry name" value="P-loop containing nucleoside triphosphate hydrolases"/>
    <property type="match status" value="2"/>
</dbReference>
<evidence type="ECO:0000256" key="5">
    <source>
        <dbReference type="ARBA" id="ARBA00022840"/>
    </source>
</evidence>
<feature type="region of interest" description="Disordered" evidence="10">
    <location>
        <begin position="524"/>
        <end position="543"/>
    </location>
</feature>
<feature type="domain" description="DEAD-box RNA helicase Q" evidence="13">
    <location>
        <begin position="5"/>
        <end position="33"/>
    </location>
</feature>
<dbReference type="PANTHER" id="PTHR47959">
    <property type="entry name" value="ATP-DEPENDENT RNA HELICASE RHLE-RELATED"/>
    <property type="match status" value="1"/>
</dbReference>
<evidence type="ECO:0000256" key="10">
    <source>
        <dbReference type="SAM" id="MobiDB-lite"/>
    </source>
</evidence>
<dbReference type="CDD" id="cd18787">
    <property type="entry name" value="SF2_C_DEAD"/>
    <property type="match status" value="1"/>
</dbReference>
<accession>A0A3Q0KJG6</accession>
<dbReference type="AlphaFoldDB" id="A0A3Q0KJG6"/>
<dbReference type="SMART" id="SM00487">
    <property type="entry name" value="DEXDc"/>
    <property type="match status" value="1"/>
</dbReference>
<evidence type="ECO:0000256" key="2">
    <source>
        <dbReference type="ARBA" id="ARBA00022741"/>
    </source>
</evidence>
<feature type="region of interest" description="Disordered" evidence="10">
    <location>
        <begin position="555"/>
        <end position="580"/>
    </location>
</feature>
<keyword evidence="5" id="KW-0067">ATP-binding</keyword>
<dbReference type="WBParaSite" id="Smp_095920.1">
    <property type="protein sequence ID" value="Smp_095920.1"/>
    <property type="gene ID" value="Smp_095920"/>
</dbReference>
<evidence type="ECO:0000259" key="13">
    <source>
        <dbReference type="PROSITE" id="PS51195"/>
    </source>
</evidence>
<feature type="compositionally biased region" description="Basic and acidic residues" evidence="10">
    <location>
        <begin position="526"/>
        <end position="542"/>
    </location>
</feature>
<organism evidence="14 15">
    <name type="scientific">Schistosoma mansoni</name>
    <name type="common">Blood fluke</name>
    <dbReference type="NCBI Taxonomy" id="6183"/>
    <lineage>
        <taxon>Eukaryota</taxon>
        <taxon>Metazoa</taxon>
        <taxon>Spiralia</taxon>
        <taxon>Lophotrochozoa</taxon>
        <taxon>Platyhelminthes</taxon>
        <taxon>Trematoda</taxon>
        <taxon>Digenea</taxon>
        <taxon>Strigeidida</taxon>
        <taxon>Schistosomatoidea</taxon>
        <taxon>Schistosomatidae</taxon>
        <taxon>Schistosoma</taxon>
    </lineage>
</organism>
<dbReference type="InterPro" id="IPR014014">
    <property type="entry name" value="RNA_helicase_DEAD_Q_motif"/>
</dbReference>
<dbReference type="PROSITE" id="PS51195">
    <property type="entry name" value="Q_MOTIF"/>
    <property type="match status" value="1"/>
</dbReference>
<dbReference type="FunCoup" id="A0A3Q0KJG6">
    <property type="interactions" value="1863"/>
</dbReference>
<dbReference type="SMART" id="SM00490">
    <property type="entry name" value="HELICc"/>
    <property type="match status" value="1"/>
</dbReference>
<dbReference type="InterPro" id="IPR001650">
    <property type="entry name" value="Helicase_C-like"/>
</dbReference>
<keyword evidence="3" id="KW-0378">Hydrolase</keyword>
<evidence type="ECO:0000313" key="15">
    <source>
        <dbReference type="WBParaSite" id="Smp_095920.1"/>
    </source>
</evidence>
<evidence type="ECO:0000256" key="3">
    <source>
        <dbReference type="ARBA" id="ARBA00022801"/>
    </source>
</evidence>
<name>A0A3Q0KJG6_SCHMA</name>
<dbReference type="Gene3D" id="3.40.50.300">
    <property type="entry name" value="P-loop containing nucleotide triphosphate hydrolases"/>
    <property type="match status" value="2"/>
</dbReference>
<evidence type="ECO:0000256" key="7">
    <source>
        <dbReference type="ARBA" id="ARBA00038041"/>
    </source>
</evidence>
<comment type="catalytic activity">
    <reaction evidence="8">
        <text>ATP + H2O = ADP + phosphate + H(+)</text>
        <dbReference type="Rhea" id="RHEA:13065"/>
        <dbReference type="ChEBI" id="CHEBI:15377"/>
        <dbReference type="ChEBI" id="CHEBI:15378"/>
        <dbReference type="ChEBI" id="CHEBI:30616"/>
        <dbReference type="ChEBI" id="CHEBI:43474"/>
        <dbReference type="ChEBI" id="CHEBI:456216"/>
        <dbReference type="EC" id="3.6.4.13"/>
    </reaction>
</comment>
<feature type="compositionally biased region" description="Basic residues" evidence="10">
    <location>
        <begin position="555"/>
        <end position="565"/>
    </location>
</feature>
<keyword evidence="4" id="KW-0347">Helicase</keyword>
<evidence type="ECO:0000313" key="14">
    <source>
        <dbReference type="Proteomes" id="UP000008854"/>
    </source>
</evidence>
<reference evidence="15" key="2">
    <citation type="submission" date="2018-12" db="UniProtKB">
        <authorList>
            <consortium name="WormBaseParasite"/>
        </authorList>
    </citation>
    <scope>IDENTIFICATION</scope>
    <source>
        <strain evidence="15">Puerto Rican</strain>
    </source>
</reference>
<dbReference type="EC" id="3.6.4.13" evidence="1"/>
<dbReference type="GO" id="GO:0005829">
    <property type="term" value="C:cytosol"/>
    <property type="evidence" value="ECO:0007669"/>
    <property type="project" value="TreeGrafter"/>
</dbReference>
<evidence type="ECO:0000256" key="4">
    <source>
        <dbReference type="ARBA" id="ARBA00022806"/>
    </source>
</evidence>
<evidence type="ECO:0000256" key="6">
    <source>
        <dbReference type="ARBA" id="ARBA00022884"/>
    </source>
</evidence>
<dbReference type="InterPro" id="IPR050079">
    <property type="entry name" value="DEAD_box_RNA_helicase"/>
</dbReference>
<keyword evidence="6" id="KW-0694">RNA-binding</keyword>
<dbReference type="GO" id="GO:0005524">
    <property type="term" value="F:ATP binding"/>
    <property type="evidence" value="ECO:0007669"/>
    <property type="project" value="UniProtKB-KW"/>
</dbReference>
<dbReference type="STRING" id="6183.A0A3Q0KJG6"/>
<dbReference type="PANTHER" id="PTHR47959:SF21">
    <property type="entry name" value="DEAD-BOX HELICASE 56"/>
    <property type="match status" value="1"/>
</dbReference>
<dbReference type="PROSITE" id="PS51194">
    <property type="entry name" value="HELICASE_CTER"/>
    <property type="match status" value="1"/>
</dbReference>
<dbReference type="InParanoid" id="A0A3Q0KJG6"/>
<evidence type="ECO:0000256" key="1">
    <source>
        <dbReference type="ARBA" id="ARBA00012552"/>
    </source>
</evidence>
<keyword evidence="14" id="KW-1185">Reference proteome</keyword>
<evidence type="ECO:0000259" key="12">
    <source>
        <dbReference type="PROSITE" id="PS51194"/>
    </source>
</evidence>
<dbReference type="InterPro" id="IPR011545">
    <property type="entry name" value="DEAD/DEAH_box_helicase_dom"/>
</dbReference>
<evidence type="ECO:0000256" key="8">
    <source>
        <dbReference type="ARBA" id="ARBA00047984"/>
    </source>
</evidence>
<feature type="domain" description="Helicase ATP-binding" evidence="11">
    <location>
        <begin position="36"/>
        <end position="213"/>
    </location>
</feature>
<dbReference type="GO" id="GO:0003723">
    <property type="term" value="F:RNA binding"/>
    <property type="evidence" value="ECO:0007669"/>
    <property type="project" value="UniProtKB-KW"/>
</dbReference>
<dbReference type="Pfam" id="PF00271">
    <property type="entry name" value="Helicase_C"/>
    <property type="match status" value="1"/>
</dbReference>
<sequence length="580" mass="65620">MESVDEFHQLNLDQRILKAISDLNWVKPTDIQQAVIPLVFAKKCLIVHAKTGSGKTAAFAIPILNDLLQEKQFAMCQSTSVVVLAPTKELCSQVASNIKCLCKYAAKSISSVDISTGHDTDQIKPLILENPDIIIGTPSRLMKVLRSGILSLKDLRCIVVDEADLIFTFGYEDEIRDLRSYLPQKIQAILMSATLDDTSKVIRRYLVKNADWVRVELPDEAFLPGDSQLTQYIISAEDNDKYAILIALFKLRIVRGKTLIFTNSVDRCYKLRLFLEEFGIRAALLNSELPVKSRSHVIDQFNRGLYDYLLATDESQADHSTSNNEGGKKSLKKPRCRDVEYGVSRGIDFQLVSNVINFDFPPTPILYVHRVGRTARADQMGTALSFVSKLEESRLADVEALLNPAGAAAAAKSGVASEKKDFASSIFRPYQFRLSEVDGFRYRAADVMRHITRKVVREARLKEIKIELLNSERLKGYFQDHIPDLEALRHDKPLKHVAQPHLKDVPDYLVPPSLKALMPGSCHSRKATERWKRRNLHTDDKSNTSYVDLKKRLQIKHKQARKRKSQNPLFSFGRKKSKVG</sequence>